<dbReference type="AlphaFoldDB" id="A0A136IY09"/>
<protein>
    <submittedName>
        <fullName evidence="1">Uncharacterized protein</fullName>
    </submittedName>
</protein>
<name>A0A136IY09_9PEZI</name>
<keyword evidence="2" id="KW-1185">Reference proteome</keyword>
<dbReference type="Proteomes" id="UP000070501">
    <property type="component" value="Unassembled WGS sequence"/>
</dbReference>
<evidence type="ECO:0000313" key="2">
    <source>
        <dbReference type="Proteomes" id="UP000070501"/>
    </source>
</evidence>
<reference evidence="2" key="1">
    <citation type="submission" date="2016-02" db="EMBL/GenBank/DDBJ databases">
        <title>Draft genome sequence of Microdochium bolleyi, a fungal endophyte of beachgrass.</title>
        <authorList>
            <consortium name="DOE Joint Genome Institute"/>
            <person name="David A.S."/>
            <person name="May G."/>
            <person name="Haridas S."/>
            <person name="Lim J."/>
            <person name="Wang M."/>
            <person name="Labutti K."/>
            <person name="Lipzen A."/>
            <person name="Barry K."/>
            <person name="Grigoriev I.V."/>
        </authorList>
    </citation>
    <scope>NUCLEOTIDE SEQUENCE [LARGE SCALE GENOMIC DNA]</scope>
    <source>
        <strain evidence="2">J235TASD1</strain>
    </source>
</reference>
<proteinExistence type="predicted"/>
<dbReference type="EMBL" id="KQ964254">
    <property type="protein sequence ID" value="KXJ89880.1"/>
    <property type="molecule type" value="Genomic_DNA"/>
</dbReference>
<sequence length="74" mass="8069">MHRVHIIGMRALDSWRSICRPANEWSSLGTSGLGRREARGECNAACALPLEVRDREVVVDTGIASTARASSEEC</sequence>
<organism evidence="1 2">
    <name type="scientific">Microdochium bolleyi</name>
    <dbReference type="NCBI Taxonomy" id="196109"/>
    <lineage>
        <taxon>Eukaryota</taxon>
        <taxon>Fungi</taxon>
        <taxon>Dikarya</taxon>
        <taxon>Ascomycota</taxon>
        <taxon>Pezizomycotina</taxon>
        <taxon>Sordariomycetes</taxon>
        <taxon>Xylariomycetidae</taxon>
        <taxon>Xylariales</taxon>
        <taxon>Microdochiaceae</taxon>
        <taxon>Microdochium</taxon>
    </lineage>
</organism>
<accession>A0A136IY09</accession>
<dbReference type="InParanoid" id="A0A136IY09"/>
<gene>
    <name evidence="1" type="ORF">Micbo1qcDRAFT_165268</name>
</gene>
<feature type="non-terminal residue" evidence="1">
    <location>
        <position position="74"/>
    </location>
</feature>
<evidence type="ECO:0000313" key="1">
    <source>
        <dbReference type="EMBL" id="KXJ89880.1"/>
    </source>
</evidence>